<keyword evidence="4 7" id="KW-0378">Hydrolase</keyword>
<dbReference type="InterPro" id="IPR023635">
    <property type="entry name" value="Peptide_deformylase"/>
</dbReference>
<organism evidence="8 9">
    <name type="scientific">Apostasia shenzhenica</name>
    <dbReference type="NCBI Taxonomy" id="1088818"/>
    <lineage>
        <taxon>Eukaryota</taxon>
        <taxon>Viridiplantae</taxon>
        <taxon>Streptophyta</taxon>
        <taxon>Embryophyta</taxon>
        <taxon>Tracheophyta</taxon>
        <taxon>Spermatophyta</taxon>
        <taxon>Magnoliopsida</taxon>
        <taxon>Liliopsida</taxon>
        <taxon>Asparagales</taxon>
        <taxon>Orchidaceae</taxon>
        <taxon>Apostasioideae</taxon>
        <taxon>Apostasia</taxon>
    </lineage>
</organism>
<dbReference type="CDD" id="cd00487">
    <property type="entry name" value="Pep_deformylase"/>
    <property type="match status" value="1"/>
</dbReference>
<dbReference type="STRING" id="1088818.A0A2I0AE03"/>
<name>A0A2I0AE03_9ASPA</name>
<comment type="catalytic activity">
    <reaction evidence="7">
        <text>N-terminal N-formyl-L-methionyl-[peptide] + H2O = N-terminal L-methionyl-[peptide] + formate</text>
        <dbReference type="Rhea" id="RHEA:24420"/>
        <dbReference type="Rhea" id="RHEA-COMP:10639"/>
        <dbReference type="Rhea" id="RHEA-COMP:10640"/>
        <dbReference type="ChEBI" id="CHEBI:15377"/>
        <dbReference type="ChEBI" id="CHEBI:15740"/>
        <dbReference type="ChEBI" id="CHEBI:49298"/>
        <dbReference type="ChEBI" id="CHEBI:64731"/>
        <dbReference type="EC" id="3.5.1.88"/>
    </reaction>
</comment>
<reference evidence="8 9" key="1">
    <citation type="journal article" date="2017" name="Nature">
        <title>The Apostasia genome and the evolution of orchids.</title>
        <authorList>
            <person name="Zhang G.Q."/>
            <person name="Liu K.W."/>
            <person name="Li Z."/>
            <person name="Lohaus R."/>
            <person name="Hsiao Y.Y."/>
            <person name="Niu S.C."/>
            <person name="Wang J.Y."/>
            <person name="Lin Y.C."/>
            <person name="Xu Q."/>
            <person name="Chen L.J."/>
            <person name="Yoshida K."/>
            <person name="Fujiwara S."/>
            <person name="Wang Z.W."/>
            <person name="Zhang Y.Q."/>
            <person name="Mitsuda N."/>
            <person name="Wang M."/>
            <person name="Liu G.H."/>
            <person name="Pecoraro L."/>
            <person name="Huang H.X."/>
            <person name="Xiao X.J."/>
            <person name="Lin M."/>
            <person name="Wu X.Y."/>
            <person name="Wu W.L."/>
            <person name="Chen Y.Y."/>
            <person name="Chang S.B."/>
            <person name="Sakamoto S."/>
            <person name="Ohme-Takagi M."/>
            <person name="Yagi M."/>
            <person name="Zeng S.J."/>
            <person name="Shen C.Y."/>
            <person name="Yeh C.M."/>
            <person name="Luo Y.B."/>
            <person name="Tsai W.C."/>
            <person name="Van de Peer Y."/>
            <person name="Liu Z.J."/>
        </authorList>
    </citation>
    <scope>NUCLEOTIDE SEQUENCE [LARGE SCALE GENOMIC DNA]</scope>
    <source>
        <strain evidence="9">cv. Shenzhen</strain>
        <tissue evidence="8">Stem</tissue>
    </source>
</reference>
<dbReference type="AlphaFoldDB" id="A0A2I0AE03"/>
<keyword evidence="7" id="KW-0150">Chloroplast</keyword>
<keyword evidence="7" id="KW-0934">Plastid</keyword>
<dbReference type="GO" id="GO:0005739">
    <property type="term" value="C:mitochondrion"/>
    <property type="evidence" value="ECO:0007669"/>
    <property type="project" value="UniProtKB-ARBA"/>
</dbReference>
<dbReference type="PANTHER" id="PTHR10458">
    <property type="entry name" value="PEPTIDE DEFORMYLASE"/>
    <property type="match status" value="1"/>
</dbReference>
<accession>A0A2I0AE03</accession>
<dbReference type="Proteomes" id="UP000236161">
    <property type="component" value="Unassembled WGS sequence"/>
</dbReference>
<dbReference type="Gene3D" id="3.90.45.10">
    <property type="entry name" value="Peptide deformylase"/>
    <property type="match status" value="1"/>
</dbReference>
<evidence type="ECO:0000313" key="8">
    <source>
        <dbReference type="EMBL" id="PKA53779.1"/>
    </source>
</evidence>
<evidence type="ECO:0000256" key="6">
    <source>
        <dbReference type="ARBA" id="ARBA00037114"/>
    </source>
</evidence>
<dbReference type="NCBIfam" id="NF001159">
    <property type="entry name" value="PRK00150.1-3"/>
    <property type="match status" value="1"/>
</dbReference>
<dbReference type="GO" id="GO:0006412">
    <property type="term" value="P:translation"/>
    <property type="evidence" value="ECO:0007669"/>
    <property type="project" value="UniProtKB-KW"/>
</dbReference>
<sequence length="355" mass="39381">MNVPYQISYSVLLRPPEMAAVHRLATLVPISRSVVFQKHGDFPTGWHLSLSPKSFRIHRTLRISLSPFSIFQKHGDTTAGDAAAGFHLPYHGVDCRRRTDTRASAGLFSGFGSKKVKLPEIVKTGDPVLHEPAGEVPFEEIGLEKIQMIIDDMVGVMRKAPGVGLAAPQIGISYRIIVLEDTKEYISYAPKNEIEAQDRHPFDLLVIINPKLKKLGSRTALFFEGCLSVNGFRGMVERHLQVEVTGYGRHGQPIKVDATGWQARILQHECDHLDGIIYVDKIIPRTFRTVDNLHLPLPAGCPQPGNTAQAELMRTHTRALIVAGSRAVAGMLQLPTRKMRIAVAYEEDEDGTNNF</sequence>
<evidence type="ECO:0000256" key="5">
    <source>
        <dbReference type="ARBA" id="ARBA00022917"/>
    </source>
</evidence>
<dbReference type="GO" id="GO:0046872">
    <property type="term" value="F:metal ion binding"/>
    <property type="evidence" value="ECO:0007669"/>
    <property type="project" value="UniProtKB-KW"/>
</dbReference>
<dbReference type="GO" id="GO:0042586">
    <property type="term" value="F:peptide deformylase activity"/>
    <property type="evidence" value="ECO:0007669"/>
    <property type="project" value="UniProtKB-EC"/>
</dbReference>
<dbReference type="HAMAP" id="MF_00163">
    <property type="entry name" value="Pep_deformylase"/>
    <property type="match status" value="1"/>
</dbReference>
<dbReference type="PANTHER" id="PTHR10458:SF2">
    <property type="entry name" value="PEPTIDE DEFORMYLASE, MITOCHONDRIAL"/>
    <property type="match status" value="1"/>
</dbReference>
<evidence type="ECO:0000256" key="2">
    <source>
        <dbReference type="ARBA" id="ARBA00012175"/>
    </source>
</evidence>
<dbReference type="EMBL" id="KZ451989">
    <property type="protein sequence ID" value="PKA53779.1"/>
    <property type="molecule type" value="Genomic_DNA"/>
</dbReference>
<dbReference type="SUPFAM" id="SSF56420">
    <property type="entry name" value="Peptide deformylase"/>
    <property type="match status" value="1"/>
</dbReference>
<protein>
    <recommendedName>
        <fullName evidence="2 7">Peptide deformylase</fullName>
        <ecNumber evidence="2 7">3.5.1.88</ecNumber>
    </recommendedName>
</protein>
<dbReference type="PRINTS" id="PR01576">
    <property type="entry name" value="PDEFORMYLASE"/>
</dbReference>
<proteinExistence type="inferred from homology"/>
<keyword evidence="3 7" id="KW-0479">Metal-binding</keyword>
<dbReference type="EC" id="3.5.1.88" evidence="2 7"/>
<evidence type="ECO:0000256" key="3">
    <source>
        <dbReference type="ARBA" id="ARBA00022723"/>
    </source>
</evidence>
<gene>
    <name evidence="8" type="primary">PDF1A</name>
    <name evidence="8" type="ORF">AXF42_Ash020700</name>
</gene>
<comment type="subcellular location">
    <subcellularLocation>
        <location evidence="7">Plastid</location>
        <location evidence="7">Chloroplast</location>
    </subcellularLocation>
</comment>
<evidence type="ECO:0000256" key="4">
    <source>
        <dbReference type="ARBA" id="ARBA00022801"/>
    </source>
</evidence>
<dbReference type="InterPro" id="IPR036821">
    <property type="entry name" value="Peptide_deformylase_sf"/>
</dbReference>
<evidence type="ECO:0000256" key="7">
    <source>
        <dbReference type="RuleBase" id="RU362111"/>
    </source>
</evidence>
<dbReference type="GO" id="GO:0009507">
    <property type="term" value="C:chloroplast"/>
    <property type="evidence" value="ECO:0007669"/>
    <property type="project" value="UniProtKB-SubCell"/>
</dbReference>
<dbReference type="NCBIfam" id="TIGR00079">
    <property type="entry name" value="pept_deformyl"/>
    <property type="match status" value="1"/>
</dbReference>
<evidence type="ECO:0000313" key="9">
    <source>
        <dbReference type="Proteomes" id="UP000236161"/>
    </source>
</evidence>
<comment type="similarity">
    <text evidence="1 7">Belongs to the polypeptide deformylase family.</text>
</comment>
<dbReference type="OrthoDB" id="276063at2759"/>
<dbReference type="FunFam" id="3.90.45.10:FF:000003">
    <property type="entry name" value="Peptide deformylase"/>
    <property type="match status" value="1"/>
</dbReference>
<dbReference type="Pfam" id="PF01327">
    <property type="entry name" value="Pep_deformylase"/>
    <property type="match status" value="1"/>
</dbReference>
<keyword evidence="5 7" id="KW-0648">Protein biosynthesis</keyword>
<keyword evidence="9" id="KW-1185">Reference proteome</keyword>
<keyword evidence="7" id="KW-0809">Transit peptide</keyword>
<comment type="function">
    <text evidence="6 7">Removes the formyl group from the N-terminal Met of newly synthesized proteins.</text>
</comment>
<evidence type="ECO:0000256" key="1">
    <source>
        <dbReference type="ARBA" id="ARBA00010759"/>
    </source>
</evidence>